<evidence type="ECO:0000256" key="6">
    <source>
        <dbReference type="SAM" id="MobiDB-lite"/>
    </source>
</evidence>
<dbReference type="GO" id="GO:0008745">
    <property type="term" value="F:N-acetylmuramoyl-L-alanine amidase activity"/>
    <property type="evidence" value="ECO:0007669"/>
    <property type="project" value="UniProtKB-EC"/>
</dbReference>
<dbReference type="Gene3D" id="1.10.530.10">
    <property type="match status" value="1"/>
</dbReference>
<dbReference type="SUPFAM" id="SSF69318">
    <property type="entry name" value="Integrin alpha N-terminal domain"/>
    <property type="match status" value="1"/>
</dbReference>
<evidence type="ECO:0000259" key="8">
    <source>
        <dbReference type="SMART" id="SM00644"/>
    </source>
</evidence>
<keyword evidence="10" id="KW-1185">Reference proteome</keyword>
<dbReference type="EC" id="3.5.1.28" evidence="2"/>
<feature type="chain" id="PRO_5046988174" description="N-acetylmuramoyl-L-alanine amidase" evidence="7">
    <location>
        <begin position="27"/>
        <end position="951"/>
    </location>
</feature>
<evidence type="ECO:0000256" key="5">
    <source>
        <dbReference type="ARBA" id="ARBA00023316"/>
    </source>
</evidence>
<reference evidence="9 10" key="1">
    <citation type="submission" date="2024-09" db="EMBL/GenBank/DDBJ databases">
        <authorList>
            <person name="Sun Q."/>
            <person name="Mori K."/>
        </authorList>
    </citation>
    <scope>NUCLEOTIDE SEQUENCE [LARGE SCALE GENOMIC DNA]</scope>
    <source>
        <strain evidence="9 10">JCM 4557</strain>
    </source>
</reference>
<dbReference type="InterPro" id="IPR013517">
    <property type="entry name" value="FG-GAP"/>
</dbReference>
<dbReference type="SUPFAM" id="SSF55846">
    <property type="entry name" value="N-acetylmuramoyl-L-alanine amidase-like"/>
    <property type="match status" value="1"/>
</dbReference>
<evidence type="ECO:0000256" key="4">
    <source>
        <dbReference type="ARBA" id="ARBA00022801"/>
    </source>
</evidence>
<dbReference type="PANTHER" id="PTHR30417:SF1">
    <property type="entry name" value="N-ACETYLMURAMOYL-L-ALANINE AMIDASE AMID"/>
    <property type="match status" value="1"/>
</dbReference>
<keyword evidence="5" id="KW-0961">Cell wall biogenesis/degradation</keyword>
<name>A0ABV6TSL5_9ACTN</name>
<feature type="region of interest" description="Disordered" evidence="6">
    <location>
        <begin position="289"/>
        <end position="312"/>
    </location>
</feature>
<keyword evidence="3 7" id="KW-0732">Signal</keyword>
<dbReference type="EMBL" id="JBHMQV010000009">
    <property type="protein sequence ID" value="MFC0848777.1"/>
    <property type="molecule type" value="Genomic_DNA"/>
</dbReference>
<dbReference type="InterPro" id="IPR051206">
    <property type="entry name" value="NAMLAA_amidase_2"/>
</dbReference>
<accession>A0ABV6TSL5</accession>
<evidence type="ECO:0000256" key="2">
    <source>
        <dbReference type="ARBA" id="ARBA00011901"/>
    </source>
</evidence>
<dbReference type="Pfam" id="PF13517">
    <property type="entry name" value="FG-GAP_3"/>
    <property type="match status" value="1"/>
</dbReference>
<feature type="domain" description="N-acetylmuramoyl-L-alanine amidase" evidence="8">
    <location>
        <begin position="303"/>
        <end position="443"/>
    </location>
</feature>
<dbReference type="Proteomes" id="UP001589887">
    <property type="component" value="Unassembled WGS sequence"/>
</dbReference>
<dbReference type="Gene3D" id="2.115.10.10">
    <property type="entry name" value="Tachylectin 2"/>
    <property type="match status" value="1"/>
</dbReference>
<evidence type="ECO:0000256" key="7">
    <source>
        <dbReference type="SAM" id="SignalP"/>
    </source>
</evidence>
<dbReference type="InterPro" id="IPR028994">
    <property type="entry name" value="Integrin_alpha_N"/>
</dbReference>
<evidence type="ECO:0000256" key="3">
    <source>
        <dbReference type="ARBA" id="ARBA00022729"/>
    </source>
</evidence>
<gene>
    <name evidence="9" type="ORF">ACFH04_34465</name>
</gene>
<comment type="caution">
    <text evidence="9">The sequence shown here is derived from an EMBL/GenBank/DDBJ whole genome shotgun (WGS) entry which is preliminary data.</text>
</comment>
<organism evidence="9 10">
    <name type="scientific">Streptomyces noboritoensis</name>
    <dbReference type="NCBI Taxonomy" id="67337"/>
    <lineage>
        <taxon>Bacteria</taxon>
        <taxon>Bacillati</taxon>
        <taxon>Actinomycetota</taxon>
        <taxon>Actinomycetes</taxon>
        <taxon>Kitasatosporales</taxon>
        <taxon>Streptomycetaceae</taxon>
        <taxon>Streptomyces</taxon>
    </lineage>
</organism>
<dbReference type="InterPro" id="IPR002502">
    <property type="entry name" value="Amidase_domain"/>
</dbReference>
<dbReference type="InterPro" id="IPR036505">
    <property type="entry name" value="Amidase/PGRP_sf"/>
</dbReference>
<dbReference type="SMART" id="SM00644">
    <property type="entry name" value="Ami_2"/>
    <property type="match status" value="1"/>
</dbReference>
<keyword evidence="4 9" id="KW-0378">Hydrolase</keyword>
<sequence length="951" mass="101480">MKRSHRRDRKKKLIAYGVGAAVVATAAIGTIAVASPGPATATGKPAAPGAALQARFADAAREFQVPQSVLMAVSYRQTLWESHAGQPSTTGAYNVMGLTRVTADDVEQPTDAERLSHLNMSGDPAVMKHFDAKRALKKAPKAVDTSDPRLHTLDEAAKLIDKPVDAVREDANQSVRAGAALLAKYQKDATGSLPEDAGKWYAAIARYSQAPDTKGASLFAKRVYESIRTGESRVTADGQQLALPADPSVKPVRPQTMSLAAFTKADQTPECPTGLNCDFRAAAFAHNPPAPGKPDDPTDFGNYNVSNRPGNGEDIRSIVIHDTETPYSSAVNTFQNSATYVSAHYLVRASDGLVTQMVATKDEAWHAANKTMNMHSIGIEHEGYAIKDNATWYTEPQYESSAALVKYLANRFSIPLDREHIIGHDEVPGVLDRNVKSQHWDPGPYWDWNHYMTLIGAPSGDQGAGGPLKAGQLVRVVPPFTTANQPTVTYGGNTYSRPANFGYLYETPSTSGKPLADPYMGAQTASEGPNWSNKVVAGGEYVVAEAQTNWTAIWYGGQKAWFYNPGGTFTAPVGKTGQPVLKPKAGAASIPVYGRAYPEDSAYAGTGVPVQDDLVNHTKNSDPLTKYTVPAGQAYTQVGPAQNGDYWYAGTFAGTATSDRTLVKGTTTFYPIRYNHRLAFVKATDVDQATSTAPDAGTTRYNLLGRDSSGVLWQYQGTGSASAPFYGRYKVGGGWQGYNAVSAMTALRADGTGDMVARDGTGTLWYYQGSGNPNAPFKGRLKVGGGWQTYNFMTGARDLNGDGKADLIARDGTGVLWYYQGTGTPAAPFAARVKIGGGWQGYNAMVSTGDLNRDGKADLVARDGSGVLWFYKGTGTPTAPYAPRVQIGGGWQGYNSLLGPSDLNGDGIPDLVTRDGSGVLWYYKGTGSTTGAPFATRVQVGGGWQIFNLLV</sequence>
<proteinExistence type="predicted"/>
<dbReference type="Gene3D" id="3.40.80.10">
    <property type="entry name" value="Peptidoglycan recognition protein-like"/>
    <property type="match status" value="1"/>
</dbReference>
<evidence type="ECO:0000313" key="9">
    <source>
        <dbReference type="EMBL" id="MFC0848777.1"/>
    </source>
</evidence>
<evidence type="ECO:0000313" key="10">
    <source>
        <dbReference type="Proteomes" id="UP001589887"/>
    </source>
</evidence>
<evidence type="ECO:0000256" key="1">
    <source>
        <dbReference type="ARBA" id="ARBA00001561"/>
    </source>
</evidence>
<protein>
    <recommendedName>
        <fullName evidence="2">N-acetylmuramoyl-L-alanine amidase</fullName>
        <ecNumber evidence="2">3.5.1.28</ecNumber>
    </recommendedName>
</protein>
<feature type="signal peptide" evidence="7">
    <location>
        <begin position="1"/>
        <end position="26"/>
    </location>
</feature>
<dbReference type="PANTHER" id="PTHR30417">
    <property type="entry name" value="N-ACETYLMURAMOYL-L-ALANINE AMIDASE AMID"/>
    <property type="match status" value="1"/>
</dbReference>
<comment type="catalytic activity">
    <reaction evidence="1">
        <text>Hydrolyzes the link between N-acetylmuramoyl residues and L-amino acid residues in certain cell-wall glycopeptides.</text>
        <dbReference type="EC" id="3.5.1.28"/>
    </reaction>
</comment>
<dbReference type="CDD" id="cd06583">
    <property type="entry name" value="PGRP"/>
    <property type="match status" value="1"/>
</dbReference>
<dbReference type="Pfam" id="PF01510">
    <property type="entry name" value="Amidase_2"/>
    <property type="match status" value="1"/>
</dbReference>
<dbReference type="RefSeq" id="WP_394323189.1">
    <property type="nucleotide sequence ID" value="NZ_JBHMQV010000009.1"/>
</dbReference>